<evidence type="ECO:0000313" key="1">
    <source>
        <dbReference type="EMBL" id="KAH7980514.1"/>
    </source>
</evidence>
<organism evidence="1 2">
    <name type="scientific">Dermacentor silvarum</name>
    <name type="common">Tick</name>
    <dbReference type="NCBI Taxonomy" id="543639"/>
    <lineage>
        <taxon>Eukaryota</taxon>
        <taxon>Metazoa</taxon>
        <taxon>Ecdysozoa</taxon>
        <taxon>Arthropoda</taxon>
        <taxon>Chelicerata</taxon>
        <taxon>Arachnida</taxon>
        <taxon>Acari</taxon>
        <taxon>Parasitiformes</taxon>
        <taxon>Ixodida</taxon>
        <taxon>Ixodoidea</taxon>
        <taxon>Ixodidae</taxon>
        <taxon>Rhipicephalinae</taxon>
        <taxon>Dermacentor</taxon>
    </lineage>
</organism>
<evidence type="ECO:0000313" key="2">
    <source>
        <dbReference type="Proteomes" id="UP000821865"/>
    </source>
</evidence>
<reference evidence="1" key="1">
    <citation type="submission" date="2020-05" db="EMBL/GenBank/DDBJ databases">
        <title>Large-scale comparative analyses of tick genomes elucidate their genetic diversity and vector capacities.</title>
        <authorList>
            <person name="Jia N."/>
            <person name="Wang J."/>
            <person name="Shi W."/>
            <person name="Du L."/>
            <person name="Sun Y."/>
            <person name="Zhan W."/>
            <person name="Jiang J."/>
            <person name="Wang Q."/>
            <person name="Zhang B."/>
            <person name="Ji P."/>
            <person name="Sakyi L.B."/>
            <person name="Cui X."/>
            <person name="Yuan T."/>
            <person name="Jiang B."/>
            <person name="Yang W."/>
            <person name="Lam T.T.-Y."/>
            <person name="Chang Q."/>
            <person name="Ding S."/>
            <person name="Wang X."/>
            <person name="Zhu J."/>
            <person name="Ruan X."/>
            <person name="Zhao L."/>
            <person name="Wei J."/>
            <person name="Que T."/>
            <person name="Du C."/>
            <person name="Cheng J."/>
            <person name="Dai P."/>
            <person name="Han X."/>
            <person name="Huang E."/>
            <person name="Gao Y."/>
            <person name="Liu J."/>
            <person name="Shao H."/>
            <person name="Ye R."/>
            <person name="Li L."/>
            <person name="Wei W."/>
            <person name="Wang X."/>
            <person name="Wang C."/>
            <person name="Yang T."/>
            <person name="Huo Q."/>
            <person name="Li W."/>
            <person name="Guo W."/>
            <person name="Chen H."/>
            <person name="Zhou L."/>
            <person name="Ni X."/>
            <person name="Tian J."/>
            <person name="Zhou Y."/>
            <person name="Sheng Y."/>
            <person name="Liu T."/>
            <person name="Pan Y."/>
            <person name="Xia L."/>
            <person name="Li J."/>
            <person name="Zhao F."/>
            <person name="Cao W."/>
        </authorList>
    </citation>
    <scope>NUCLEOTIDE SEQUENCE</scope>
    <source>
        <strain evidence="1">Dsil-2018</strain>
    </source>
</reference>
<accession>A0ACB8E1Q2</accession>
<sequence>MATSSAYGIVKKREDNSKALGMPQKCKNRPLIANLVLLDIERISVCNREVQVVLLQGANLRYLFVGHTAFDGKAFQTVWRLLSNQRTLRLTHVRQELHLNKLLQMTPRLQWLAATSAYMSSAAREHVEQCLPSSCQYLELGLGNPDSAASCGHSMTSEVLKANLDVGPADN</sequence>
<comment type="caution">
    <text evidence="1">The sequence shown here is derived from an EMBL/GenBank/DDBJ whole genome shotgun (WGS) entry which is preliminary data.</text>
</comment>
<keyword evidence="2" id="KW-1185">Reference proteome</keyword>
<name>A0ACB8E1Q2_DERSI</name>
<protein>
    <submittedName>
        <fullName evidence="1">Uncharacterized protein</fullName>
    </submittedName>
</protein>
<proteinExistence type="predicted"/>
<gene>
    <name evidence="1" type="ORF">HPB49_016849</name>
</gene>
<dbReference type="EMBL" id="CM023470">
    <property type="protein sequence ID" value="KAH7980514.1"/>
    <property type="molecule type" value="Genomic_DNA"/>
</dbReference>
<dbReference type="Proteomes" id="UP000821865">
    <property type="component" value="Chromosome 1"/>
</dbReference>